<dbReference type="Pfam" id="PF00443">
    <property type="entry name" value="UCH"/>
    <property type="match status" value="1"/>
</dbReference>
<keyword evidence="3" id="KW-1185">Reference proteome</keyword>
<name>F9WIS6_TRYCI</name>
<gene>
    <name evidence="2" type="ORF">TCIL3000_0_02310</name>
</gene>
<dbReference type="InterPro" id="IPR038765">
    <property type="entry name" value="Papain-like_cys_pep_sf"/>
</dbReference>
<dbReference type="InterPro" id="IPR050164">
    <property type="entry name" value="Peptidase_C19"/>
</dbReference>
<evidence type="ECO:0000313" key="3">
    <source>
        <dbReference type="Proteomes" id="UP000000702"/>
    </source>
</evidence>
<reference evidence="3" key="1">
    <citation type="submission" date="2011-07" db="EMBL/GenBank/DDBJ databases">
        <title>Divergent evolution of antigenic variation in African trypanosomes.</title>
        <authorList>
            <person name="Jackson A.P."/>
            <person name="Berry A."/>
            <person name="Allison H.C."/>
            <person name="Burton P."/>
            <person name="Anderson J."/>
            <person name="Aslett M."/>
            <person name="Brown R."/>
            <person name="Corton N."/>
            <person name="Harris D."/>
            <person name="Hauser H."/>
            <person name="Gamble J."/>
            <person name="Gilderthorp R."/>
            <person name="McQuillan J."/>
            <person name="Quail M.A."/>
            <person name="Sanders M."/>
            <person name="Van Tonder A."/>
            <person name="Ginger M.L."/>
            <person name="Donelson J.E."/>
            <person name="Field M.C."/>
            <person name="Barry J.D."/>
            <person name="Berriman M."/>
            <person name="Hertz-Fowler C."/>
        </authorList>
    </citation>
    <scope>NUCLEOTIDE SEQUENCE [LARGE SCALE GENOMIC DNA]</scope>
    <source>
        <strain evidence="3">IL3000</strain>
    </source>
</reference>
<dbReference type="GO" id="GO:0004843">
    <property type="term" value="F:cysteine-type deubiquitinase activity"/>
    <property type="evidence" value="ECO:0007669"/>
    <property type="project" value="InterPro"/>
</dbReference>
<dbReference type="InterPro" id="IPR001394">
    <property type="entry name" value="Peptidase_C19_UCH"/>
</dbReference>
<dbReference type="GO" id="GO:0005829">
    <property type="term" value="C:cytosol"/>
    <property type="evidence" value="ECO:0007669"/>
    <property type="project" value="TreeGrafter"/>
</dbReference>
<accession>F9WIS6</accession>
<dbReference type="GO" id="GO:0016579">
    <property type="term" value="P:protein deubiquitination"/>
    <property type="evidence" value="ECO:0007669"/>
    <property type="project" value="InterPro"/>
</dbReference>
<dbReference type="CDD" id="cd02257">
    <property type="entry name" value="Peptidase_C19"/>
    <property type="match status" value="1"/>
</dbReference>
<dbReference type="PANTHER" id="PTHR24006">
    <property type="entry name" value="UBIQUITIN CARBOXYL-TERMINAL HYDROLASE"/>
    <property type="match status" value="1"/>
</dbReference>
<organism evidence="2 3">
    <name type="scientific">Trypanosoma congolense (strain IL3000)</name>
    <dbReference type="NCBI Taxonomy" id="1068625"/>
    <lineage>
        <taxon>Eukaryota</taxon>
        <taxon>Discoba</taxon>
        <taxon>Euglenozoa</taxon>
        <taxon>Kinetoplastea</taxon>
        <taxon>Metakinetoplastina</taxon>
        <taxon>Trypanosomatida</taxon>
        <taxon>Trypanosomatidae</taxon>
        <taxon>Trypanosoma</taxon>
        <taxon>Nannomonas</taxon>
    </lineage>
</organism>
<dbReference type="OMA" id="CARENHE"/>
<dbReference type="Proteomes" id="UP000000702">
    <property type="component" value="Unassembled WGS sequence"/>
</dbReference>
<dbReference type="GO" id="GO:0005634">
    <property type="term" value="C:nucleus"/>
    <property type="evidence" value="ECO:0007669"/>
    <property type="project" value="TreeGrafter"/>
</dbReference>
<dbReference type="Gene3D" id="3.90.70.10">
    <property type="entry name" value="Cysteine proteinases"/>
    <property type="match status" value="1"/>
</dbReference>
<dbReference type="SUPFAM" id="SSF54001">
    <property type="entry name" value="Cysteine proteinases"/>
    <property type="match status" value="1"/>
</dbReference>
<feature type="domain" description="USP" evidence="1">
    <location>
        <begin position="284"/>
        <end position="640"/>
    </location>
</feature>
<sequence>MSGCLAGLDGDSFLRNAAKWWLGKENNPAVTRVFYCARENHERCPSNQQTTETSLISSSNVHGDGCGISKCRSLFLCLSCGICYCSNHVKPHNDHWRNRNGNLNGKEEHSLFFTVSPKGEPVVMSADTTEKMANAAVKLHAAQAENGPTIRELRDAPISFSGGRVYGFVLCTACGMHYIKLPARGARNSSGILVATLAYRIAAFLWGFRSGITVVDRPEKGLSNGTYPRTASCHAAADVKAVGNFNARHTATESNKGSFSRSLASFQPQFTKADVKTLMEARIAGFENRGNTCYFNAVLQCVLKCDTFLNHMMSAEKRMINGVLTYRLCNLIRSLDEGLCGDEGLVPDECVSKLMDSLATAVPMLAEGEQQDSQEIFISMMNSISDEIDKEKSEEEKAVRLPYEGSMRTEVTCCVCGTRASREEVFLALSIPVEDTVTAGLKKLFEESVLSGKYQYACEVCFKNLPRSEQKKLNAETKKKNEESKKIKPHADTKSLDCVYRDAHVRTVISKFNGTLALHLLRFHFQDCTFHKSVKDVTFEPFLDISQYVTEEVGNAYRKTRRRVEGLEFNSNAPHSLRLQLVGIVAHRGSLHGGHYVAYVRSRTKPSSWFFCDDDEVFTVDEKLVFSLKQEVYLLFYDQPWS</sequence>
<dbReference type="PROSITE" id="PS00972">
    <property type="entry name" value="USP_1"/>
    <property type="match status" value="1"/>
</dbReference>
<dbReference type="InterPro" id="IPR028889">
    <property type="entry name" value="USP"/>
</dbReference>
<evidence type="ECO:0000259" key="1">
    <source>
        <dbReference type="PROSITE" id="PS50235"/>
    </source>
</evidence>
<comment type="caution">
    <text evidence="2">The sequence shown here is derived from an EMBL/GenBank/DDBJ whole genome shotgun (WGS) entry which is preliminary data.</text>
</comment>
<dbReference type="EMBL" id="CAEQ01002631">
    <property type="protein sequence ID" value="CCD17224.1"/>
    <property type="molecule type" value="Genomic_DNA"/>
</dbReference>
<evidence type="ECO:0000313" key="2">
    <source>
        <dbReference type="EMBL" id="CCD17224.1"/>
    </source>
</evidence>
<dbReference type="InterPro" id="IPR018200">
    <property type="entry name" value="USP_CS"/>
</dbReference>
<proteinExistence type="predicted"/>
<dbReference type="VEuPathDB" id="TriTrypDB:TcIL3000_0_02310"/>
<protein>
    <submittedName>
        <fullName evidence="2">WGS project CAEQ00000000 data, annotated contig 82</fullName>
    </submittedName>
</protein>
<dbReference type="PROSITE" id="PS50235">
    <property type="entry name" value="USP_3"/>
    <property type="match status" value="1"/>
</dbReference>
<dbReference type="AlphaFoldDB" id="F9WIS6"/>
<reference evidence="2 3" key="2">
    <citation type="journal article" date="2012" name="Proc. Natl. Acad. Sci. U.S.A.">
        <title>Antigenic diversity is generated by distinct evolutionary mechanisms in African trypanosome species.</title>
        <authorList>
            <person name="Jackson A.P."/>
            <person name="Berry A."/>
            <person name="Aslett M."/>
            <person name="Allison H.C."/>
            <person name="Burton P."/>
            <person name="Vavrova-Anderson J."/>
            <person name="Brown R."/>
            <person name="Browne H."/>
            <person name="Corton N."/>
            <person name="Hauser H."/>
            <person name="Gamble J."/>
            <person name="Gilderthorp R."/>
            <person name="Marcello L."/>
            <person name="McQuillan J."/>
            <person name="Otto T.D."/>
            <person name="Quail M.A."/>
            <person name="Sanders M.J."/>
            <person name="van Tonder A."/>
            <person name="Ginger M.L."/>
            <person name="Field M.C."/>
            <person name="Barry J.D."/>
            <person name="Hertz-Fowler C."/>
            <person name="Berriman M."/>
        </authorList>
    </citation>
    <scope>NUCLEOTIDE SEQUENCE [LARGE SCALE GENOMIC DNA]</scope>
    <source>
        <strain evidence="2 3">IL3000</strain>
    </source>
</reference>